<accession>H0FVR2</accession>
<dbReference type="Proteomes" id="UP000004038">
    <property type="component" value="Unassembled WGS sequence"/>
</dbReference>
<evidence type="ECO:0000313" key="2">
    <source>
        <dbReference type="Proteomes" id="UP000004038"/>
    </source>
</evidence>
<protein>
    <recommendedName>
        <fullName evidence="3">Lipoprotein</fullName>
    </recommendedName>
</protein>
<name>H0FVR2_RHIML</name>
<evidence type="ECO:0008006" key="3">
    <source>
        <dbReference type="Google" id="ProtNLM"/>
    </source>
</evidence>
<dbReference type="AlphaFoldDB" id="H0FVR2"/>
<proteinExistence type="predicted"/>
<reference evidence="1 2" key="1">
    <citation type="journal article" date="2012" name="J. Bacteriol.">
        <title>Draft Genome Sequence of Sinorhizobium meliloti CCNWSX0020, a Nitrogen-Fixing Symbiont with Copper Tolerance Capability Isolated from Lead-Zinc Mine Tailings.</title>
        <authorList>
            <person name="Li Z."/>
            <person name="Ma Z."/>
            <person name="Hao X."/>
            <person name="Wei G."/>
        </authorList>
    </citation>
    <scope>NUCLEOTIDE SEQUENCE [LARGE SCALE GENOMIC DNA]</scope>
    <source>
        <strain evidence="1 2">CCNWSX0020</strain>
    </source>
</reference>
<gene>
    <name evidence="1" type="ORF">SM0020_06332</name>
</gene>
<evidence type="ECO:0000313" key="1">
    <source>
        <dbReference type="EMBL" id="EHK78774.1"/>
    </source>
</evidence>
<dbReference type="EMBL" id="AGVV01000008">
    <property type="protein sequence ID" value="EHK78774.1"/>
    <property type="molecule type" value="Genomic_DNA"/>
</dbReference>
<dbReference type="PATRIC" id="fig|1107881.3.peg.1269"/>
<organism evidence="1 2">
    <name type="scientific">Sinorhizobium meliloti CCNWSX0020</name>
    <dbReference type="NCBI Taxonomy" id="1107881"/>
    <lineage>
        <taxon>Bacteria</taxon>
        <taxon>Pseudomonadati</taxon>
        <taxon>Pseudomonadota</taxon>
        <taxon>Alphaproteobacteria</taxon>
        <taxon>Hyphomicrobiales</taxon>
        <taxon>Rhizobiaceae</taxon>
        <taxon>Sinorhizobium/Ensifer group</taxon>
        <taxon>Sinorhizobium</taxon>
    </lineage>
</organism>
<dbReference type="PROSITE" id="PS51257">
    <property type="entry name" value="PROKAR_LIPOPROTEIN"/>
    <property type="match status" value="1"/>
</dbReference>
<sequence>MRIPSSLHVLVMGGALVPALISCTSAEVAPVAAFALAKPNVVMAADPQPSFTYWAPENATIRNHPRQPGIWIAESPGGSRKHYFGDQCRASEFQRFVRQTIDALPEKPANAIWRLTCSKCVAQSDLERTRVNVYYDQETRVIDEISCG</sequence>